<dbReference type="AlphaFoldDB" id="A0A7J5Y6H3"/>
<comment type="similarity">
    <text evidence="2">Belongs to the AB hydrolase superfamily. LDAH family.</text>
</comment>
<dbReference type="GO" id="GO:0005811">
    <property type="term" value="C:lipid droplet"/>
    <property type="evidence" value="ECO:0007669"/>
    <property type="project" value="UniProtKB-SubCell"/>
</dbReference>
<reference evidence="9 10" key="1">
    <citation type="submission" date="2020-03" db="EMBL/GenBank/DDBJ databases">
        <title>Dissostichus mawsoni Genome sequencing and assembly.</title>
        <authorList>
            <person name="Park H."/>
        </authorList>
    </citation>
    <scope>NUCLEOTIDE SEQUENCE [LARGE SCALE GENOMIC DNA]</scope>
    <source>
        <strain evidence="9">DM0001</strain>
        <tissue evidence="9">Muscle</tissue>
    </source>
</reference>
<gene>
    <name evidence="9" type="ORF">F7725_007462</name>
</gene>
<keyword evidence="5" id="KW-0378">Hydrolase</keyword>
<accession>A0A7J5Y6H3</accession>
<evidence type="ECO:0000256" key="7">
    <source>
        <dbReference type="ARBA" id="ARBA00039150"/>
    </source>
</evidence>
<evidence type="ECO:0000256" key="3">
    <source>
        <dbReference type="ARBA" id="ARBA00019242"/>
    </source>
</evidence>
<comment type="caution">
    <text evidence="9">The sequence shown here is derived from an EMBL/GenBank/DDBJ whole genome shotgun (WGS) entry which is preliminary data.</text>
</comment>
<keyword evidence="10" id="KW-1185">Reference proteome</keyword>
<proteinExistence type="inferred from homology"/>
<comment type="subcellular location">
    <subcellularLocation>
        <location evidence="1">Lipid droplet</location>
    </subcellularLocation>
</comment>
<evidence type="ECO:0000256" key="4">
    <source>
        <dbReference type="ARBA" id="ARBA00022677"/>
    </source>
</evidence>
<dbReference type="InterPro" id="IPR029058">
    <property type="entry name" value="AB_hydrolase_fold"/>
</dbReference>
<evidence type="ECO:0000256" key="1">
    <source>
        <dbReference type="ARBA" id="ARBA00004502"/>
    </source>
</evidence>
<dbReference type="Gene3D" id="3.40.50.1820">
    <property type="entry name" value="alpha/beta hydrolase"/>
    <property type="match status" value="1"/>
</dbReference>
<dbReference type="Pfam" id="PF10230">
    <property type="entry name" value="LIDHydrolase"/>
    <property type="match status" value="1"/>
</dbReference>
<dbReference type="Proteomes" id="UP000518266">
    <property type="component" value="Unassembled WGS sequence"/>
</dbReference>
<dbReference type="GO" id="GO:0004771">
    <property type="term" value="F:sterol ester esterase activity"/>
    <property type="evidence" value="ECO:0007669"/>
    <property type="project" value="UniProtKB-EC"/>
</dbReference>
<comment type="catalytic activity">
    <reaction evidence="8">
        <text>a cholesterol ester + H2O = cholesterol + a fatty acid + H(+)</text>
        <dbReference type="Rhea" id="RHEA:36403"/>
        <dbReference type="ChEBI" id="CHEBI:15377"/>
        <dbReference type="ChEBI" id="CHEBI:15378"/>
        <dbReference type="ChEBI" id="CHEBI:16113"/>
        <dbReference type="ChEBI" id="CHEBI:17002"/>
        <dbReference type="ChEBI" id="CHEBI:28868"/>
        <dbReference type="EC" id="3.1.1.13"/>
    </reaction>
    <physiologicalReaction direction="left-to-right" evidence="8">
        <dbReference type="Rhea" id="RHEA:36404"/>
    </physiologicalReaction>
</comment>
<organism evidence="9 10">
    <name type="scientific">Dissostichus mawsoni</name>
    <name type="common">Antarctic cod</name>
    <dbReference type="NCBI Taxonomy" id="36200"/>
    <lineage>
        <taxon>Eukaryota</taxon>
        <taxon>Metazoa</taxon>
        <taxon>Chordata</taxon>
        <taxon>Craniata</taxon>
        <taxon>Vertebrata</taxon>
        <taxon>Euteleostomi</taxon>
        <taxon>Actinopterygii</taxon>
        <taxon>Neopterygii</taxon>
        <taxon>Teleostei</taxon>
        <taxon>Neoteleostei</taxon>
        <taxon>Acanthomorphata</taxon>
        <taxon>Eupercaria</taxon>
        <taxon>Perciformes</taxon>
        <taxon>Notothenioidei</taxon>
        <taxon>Nototheniidae</taxon>
        <taxon>Dissostichus</taxon>
    </lineage>
</organism>
<dbReference type="InterPro" id="IPR019363">
    <property type="entry name" value="LDAH"/>
</dbReference>
<keyword evidence="4" id="KW-0551">Lipid droplet</keyword>
<dbReference type="OrthoDB" id="448051at2759"/>
<evidence type="ECO:0000256" key="2">
    <source>
        <dbReference type="ARBA" id="ARBA00008300"/>
    </source>
</evidence>
<protein>
    <recommendedName>
        <fullName evidence="3">Lipid droplet-associated hydrolase</fullName>
        <ecNumber evidence="7">3.1.1.13</ecNumber>
    </recommendedName>
    <alternativeName>
        <fullName evidence="6">Lipid droplet-associated serine hydrolase</fullName>
    </alternativeName>
</protein>
<dbReference type="GO" id="GO:0019915">
    <property type="term" value="P:lipid storage"/>
    <property type="evidence" value="ECO:0007669"/>
    <property type="project" value="InterPro"/>
</dbReference>
<evidence type="ECO:0000313" key="9">
    <source>
        <dbReference type="EMBL" id="KAF3844299.1"/>
    </source>
</evidence>
<dbReference type="EMBL" id="JAAKFY010000015">
    <property type="protein sequence ID" value="KAF3844299.1"/>
    <property type="molecule type" value="Genomic_DNA"/>
</dbReference>
<sequence length="457" mass="51156">MVVDAKLRLLNVFPKLKNILRSNLLPDDNLPDYKSCDVDQRIFHQTTKPSGKIAVVTHNSRNVGEWRWVLFNSFSRGHLYRRQGHSVILGCHIACLTRAGAMDRVETEQRDEPQTDFIYCHRAVTEVLKFGSCNPGVVGFYKTFMRTLHRKLGYHHPVWAVSHAGHYASSAAEYDVFGLDGQIEHKLAFLRRHVPRDTRLVLLGHSIGCYIILDMMKRNPELNILKSIMLFPTIERMAQTPQGKVMTPVLCGLRYVAYLPLFLLSLLPEALKAGLIRLALGGICSLDHTVVQPTVGLLSGDCAANAMYMGGQEMKKVLERDDLTIKKNLEKRPTTGALFSIIMTSSRTFHGDFRLCENGFRHAFVLDAGREVAQMVSEWIIFCGGEGVSGNLCPGPSTCLTVTFSLELWIYLVHNTQSSSDSTPPRVLSCEEKAKRQPSISKAVCPWGPGMIRGTAW</sequence>
<evidence type="ECO:0000256" key="6">
    <source>
        <dbReference type="ARBA" id="ARBA00031924"/>
    </source>
</evidence>
<dbReference type="EC" id="3.1.1.13" evidence="7"/>
<evidence type="ECO:0000256" key="8">
    <source>
        <dbReference type="ARBA" id="ARBA00049527"/>
    </source>
</evidence>
<name>A0A7J5Y6H3_DISMA</name>
<dbReference type="PANTHER" id="PTHR13390">
    <property type="entry name" value="LIPASE"/>
    <property type="match status" value="1"/>
</dbReference>
<evidence type="ECO:0000256" key="5">
    <source>
        <dbReference type="ARBA" id="ARBA00022801"/>
    </source>
</evidence>
<dbReference type="PANTHER" id="PTHR13390:SF0">
    <property type="entry name" value="LIPID DROPLET-ASSOCIATED HYDROLASE"/>
    <property type="match status" value="1"/>
</dbReference>
<dbReference type="SUPFAM" id="SSF53474">
    <property type="entry name" value="alpha/beta-Hydrolases"/>
    <property type="match status" value="1"/>
</dbReference>
<evidence type="ECO:0000313" key="10">
    <source>
        <dbReference type="Proteomes" id="UP000518266"/>
    </source>
</evidence>